<evidence type="ECO:0000256" key="1">
    <source>
        <dbReference type="ARBA" id="ARBA00022723"/>
    </source>
</evidence>
<keyword evidence="2 6" id="KW-0378">Hydrolase</keyword>
<feature type="compositionally biased region" description="Low complexity" evidence="7">
    <location>
        <begin position="366"/>
        <end position="375"/>
    </location>
</feature>
<evidence type="ECO:0000256" key="7">
    <source>
        <dbReference type="SAM" id="MobiDB-lite"/>
    </source>
</evidence>
<dbReference type="PANTHER" id="PTHR42909">
    <property type="entry name" value="ZGC:136858"/>
    <property type="match status" value="1"/>
</dbReference>
<dbReference type="GO" id="GO:0004730">
    <property type="term" value="F:pseudouridylate synthase activity"/>
    <property type="evidence" value="ECO:0007669"/>
    <property type="project" value="UniProtKB-UniRule"/>
</dbReference>
<evidence type="ECO:0000256" key="3">
    <source>
        <dbReference type="ARBA" id="ARBA00023211"/>
    </source>
</evidence>
<feature type="compositionally biased region" description="Low complexity" evidence="7">
    <location>
        <begin position="26"/>
        <end position="37"/>
    </location>
</feature>
<feature type="region of interest" description="Disordered" evidence="7">
    <location>
        <begin position="358"/>
        <end position="387"/>
    </location>
</feature>
<protein>
    <recommendedName>
        <fullName evidence="6">Pseudouridine-5'-phosphate glycosidase</fullName>
        <shortName evidence="6">PsiMP glycosidase</shortName>
        <ecNumber evidence="6">4.2.1.70</ecNumber>
    </recommendedName>
</protein>
<name>A0AAE6TQX5_STRPT</name>
<reference evidence="8 9" key="1">
    <citation type="submission" date="2017-09" db="EMBL/GenBank/DDBJ databases">
        <authorList>
            <person name="Lee N."/>
            <person name="Cho B.-K."/>
        </authorList>
    </citation>
    <scope>NUCLEOTIDE SEQUENCE [LARGE SCALE GENOMIC DNA]</scope>
    <source>
        <strain evidence="8 9">ATCC 23948</strain>
    </source>
</reference>
<feature type="compositionally biased region" description="Basic and acidic residues" evidence="7">
    <location>
        <begin position="1"/>
        <end position="11"/>
    </location>
</feature>
<dbReference type="AlphaFoldDB" id="A0AAE6TQX5"/>
<proteinExistence type="inferred from homology"/>
<dbReference type="Proteomes" id="UP000325458">
    <property type="component" value="Chromosome"/>
</dbReference>
<feature type="binding site" evidence="6">
    <location>
        <position position="141"/>
    </location>
    <ligand>
        <name>substrate</name>
    </ligand>
</feature>
<keyword evidence="4 6" id="KW-0456">Lyase</keyword>
<dbReference type="EMBL" id="CP023691">
    <property type="protein sequence ID" value="QEV56145.1"/>
    <property type="molecule type" value="Genomic_DNA"/>
</dbReference>
<dbReference type="EC" id="4.2.1.70" evidence="6"/>
<dbReference type="SUPFAM" id="SSF110581">
    <property type="entry name" value="Indigoidine synthase A-like"/>
    <property type="match status" value="1"/>
</dbReference>
<comment type="function">
    <text evidence="6">Catalyzes the reversible cleavage of pseudouridine 5'-phosphate (PsiMP) to ribose 5-phosphate and uracil. Functions biologically in the cleavage direction, as part of a pseudouridine degradation pathway.</text>
</comment>
<dbReference type="GO" id="GO:0005737">
    <property type="term" value="C:cytoplasm"/>
    <property type="evidence" value="ECO:0007669"/>
    <property type="project" value="TreeGrafter"/>
</dbReference>
<evidence type="ECO:0000313" key="8">
    <source>
        <dbReference type="EMBL" id="QEV56145.1"/>
    </source>
</evidence>
<gene>
    <name evidence="6" type="primary">psuG</name>
    <name evidence="8" type="ORF">CP981_35150</name>
</gene>
<keyword evidence="5 6" id="KW-0326">Glycosidase</keyword>
<feature type="active site" description="Nucleophile" evidence="6">
    <location>
        <position position="214"/>
    </location>
</feature>
<dbReference type="HAMAP" id="MF_01876">
    <property type="entry name" value="PsiMP_glycosidase"/>
    <property type="match status" value="1"/>
</dbReference>
<dbReference type="Pfam" id="PF04227">
    <property type="entry name" value="Indigoidine_A"/>
    <property type="match status" value="1"/>
</dbReference>
<dbReference type="GO" id="GO:0016798">
    <property type="term" value="F:hydrolase activity, acting on glycosyl bonds"/>
    <property type="evidence" value="ECO:0007669"/>
    <property type="project" value="UniProtKB-KW"/>
</dbReference>
<evidence type="ECO:0000256" key="5">
    <source>
        <dbReference type="ARBA" id="ARBA00023295"/>
    </source>
</evidence>
<dbReference type="InterPro" id="IPR007342">
    <property type="entry name" value="PsuG"/>
</dbReference>
<evidence type="ECO:0000256" key="4">
    <source>
        <dbReference type="ARBA" id="ARBA00023239"/>
    </source>
</evidence>
<comment type="subunit">
    <text evidence="6">Homotrimer.</text>
</comment>
<dbReference type="KEGG" id="spla:CP981_35150"/>
<feature type="binding site" evidence="6">
    <location>
        <position position="193"/>
    </location>
    <ligand>
        <name>Mn(2+)</name>
        <dbReference type="ChEBI" id="CHEBI:29035"/>
    </ligand>
</feature>
<feature type="region of interest" description="Disordered" evidence="7">
    <location>
        <begin position="1"/>
        <end position="56"/>
    </location>
</feature>
<dbReference type="GO" id="GO:0046113">
    <property type="term" value="P:nucleobase catabolic process"/>
    <property type="evidence" value="ECO:0007669"/>
    <property type="project" value="UniProtKB-UniRule"/>
</dbReference>
<dbReference type="PANTHER" id="PTHR42909:SF1">
    <property type="entry name" value="CARBOHYDRATE KINASE PFKB DOMAIN-CONTAINING PROTEIN"/>
    <property type="match status" value="1"/>
</dbReference>
<dbReference type="InterPro" id="IPR022830">
    <property type="entry name" value="Indigdn_synthA-like"/>
</dbReference>
<accession>A0AAE6TQX5</accession>
<evidence type="ECO:0000256" key="2">
    <source>
        <dbReference type="ARBA" id="ARBA00022801"/>
    </source>
</evidence>
<feature type="binding site" evidence="6">
    <location>
        <position position="161"/>
    </location>
    <ligand>
        <name>substrate</name>
    </ligand>
</feature>
<comment type="cofactor">
    <cofactor evidence="6">
        <name>Mn(2+)</name>
        <dbReference type="ChEBI" id="CHEBI:29035"/>
    </cofactor>
    <text evidence="6">Binds 1 Mn(2+) ion per subunit.</text>
</comment>
<dbReference type="GO" id="GO:0046872">
    <property type="term" value="F:metal ion binding"/>
    <property type="evidence" value="ECO:0007669"/>
    <property type="project" value="UniProtKB-KW"/>
</dbReference>
<evidence type="ECO:0000313" key="9">
    <source>
        <dbReference type="Proteomes" id="UP000325458"/>
    </source>
</evidence>
<sequence length="387" mass="39552">MALTERAERAAGHVSPPSGAPQPGGRALSPLSARAAATDGSRRRGRGFPGQEGGDVHQLLRLSDEVEQALEEGLPVVALETTAINHGPPYPGNLEWALAICRAVREGGASPALTGIADGHFVVGMSESDLERFAATAHIPKASTRDLGLVLASGGLGATTVASSLLIAHLAGIPVLSAGGIGGVHRNASATFDVSADLMELTRHQVAVVCAGAKSILDVGLTLEYLETLGVPVIGYRCADFPAYHCTSSGFPNPQRVDELTALAAAVDLHWTAGATGSVVVTSPIGAEHALDGDRIEQAVQGAVRQAGRDGVHGAAITPYLLEAVSAATGGRSAAASRSVLISTAKLAGQVAGAFADRQTAERGAGRAPRPGRQAGRADDVWKRVRR</sequence>
<feature type="binding site" evidence="6">
    <location>
        <begin position="195"/>
        <end position="197"/>
    </location>
    <ligand>
        <name>substrate</name>
    </ligand>
</feature>
<evidence type="ECO:0000256" key="6">
    <source>
        <dbReference type="HAMAP-Rule" id="MF_01876"/>
    </source>
</evidence>
<feature type="active site" description="Proton donor" evidence="6">
    <location>
        <position position="80"/>
    </location>
</feature>
<organism evidence="8 9">
    <name type="scientific">Streptomyces platensis</name>
    <dbReference type="NCBI Taxonomy" id="58346"/>
    <lineage>
        <taxon>Bacteria</taxon>
        <taxon>Bacillati</taxon>
        <taxon>Actinomycetota</taxon>
        <taxon>Actinomycetes</taxon>
        <taxon>Kitasatosporales</taxon>
        <taxon>Streptomycetaceae</taxon>
        <taxon>Streptomyces</taxon>
    </lineage>
</organism>
<comment type="similarity">
    <text evidence="6">Belongs to the pseudouridine-5'-phosphate glycosidase family.</text>
</comment>
<comment type="catalytic activity">
    <reaction evidence="6">
        <text>D-ribose 5-phosphate + uracil = psi-UMP + H2O</text>
        <dbReference type="Rhea" id="RHEA:18337"/>
        <dbReference type="ChEBI" id="CHEBI:15377"/>
        <dbReference type="ChEBI" id="CHEBI:17568"/>
        <dbReference type="ChEBI" id="CHEBI:58380"/>
        <dbReference type="ChEBI" id="CHEBI:78346"/>
        <dbReference type="EC" id="4.2.1.70"/>
    </reaction>
</comment>
<dbReference type="Gene3D" id="3.40.1790.10">
    <property type="entry name" value="Indigoidine synthase domain"/>
    <property type="match status" value="1"/>
</dbReference>
<keyword evidence="1 6" id="KW-0479">Metal-binding</keyword>
<keyword evidence="3 6" id="KW-0464">Manganese</keyword>
<feature type="compositionally biased region" description="Basic and acidic residues" evidence="7">
    <location>
        <begin position="376"/>
        <end position="387"/>
    </location>
</feature>